<gene>
    <name evidence="2" type="ORF">OJ996_13020</name>
</gene>
<accession>A0ABT3G3T1</accession>
<dbReference type="Gene3D" id="2.30.30.700">
    <property type="entry name" value="SLA1 homology domain 1"/>
    <property type="match status" value="1"/>
</dbReference>
<proteinExistence type="predicted"/>
<dbReference type="SUPFAM" id="SSF50630">
    <property type="entry name" value="Acid proteases"/>
    <property type="match status" value="2"/>
</dbReference>
<sequence length="471" mass="51564">MKPSRALSAALLLLFSSLAPAQDASEAEYRDFAGPNGKPIQAVVVDKSDTEVILLLKNGKRTTVPLDKLIPMDREYVSSWNKEKAIFLQKCRGLSIRQLLELRGYESFPFTFESNSIFMNGKLNGTAGKFLIDTGAGTSLINTDFAKLAKCEVGPMDQVIYGVAGQAPAAWCDVPNISFGEAVFKGRKILATDLSNGLPQGQKARQDAILGADIMSQLDAVISYPERRIFLRPDKSDEEAVAGASDATEGDEAMSFRIFKTKDNQTHRGNIASKTPTVVTLTLVGGKTLQIPVSKLVPGDAEYVANWSEAGALFLKYCGSLTIHELLQLRQYQSFQYERRGNHIFVDGTLNDNDVTYMIDTGADGTCLHVDAARKYGCQVGEMDKWVYGIGGKAPAAETLIPKLTMGEAVMTNRKILSCDLNRDREGEMDYVGLFGADFMRELDAVITYRENRVFLIQRKGPANAPVAPAK</sequence>
<feature type="signal peptide" evidence="1">
    <location>
        <begin position="1"/>
        <end position="21"/>
    </location>
</feature>
<dbReference type="CDD" id="cd05483">
    <property type="entry name" value="retropepsin_like_bacteria"/>
    <property type="match status" value="2"/>
</dbReference>
<reference evidence="2" key="1">
    <citation type="submission" date="2022-10" db="EMBL/GenBank/DDBJ databases">
        <title>Luteolibacter sp. GHJ8, whole genome shotgun sequencing project.</title>
        <authorList>
            <person name="Zhao G."/>
            <person name="Shen L."/>
        </authorList>
    </citation>
    <scope>NUCLEOTIDE SEQUENCE</scope>
    <source>
        <strain evidence="2">GHJ8</strain>
    </source>
</reference>
<evidence type="ECO:0000313" key="3">
    <source>
        <dbReference type="Proteomes" id="UP001165653"/>
    </source>
</evidence>
<dbReference type="Gene3D" id="2.40.70.10">
    <property type="entry name" value="Acid Proteases"/>
    <property type="match status" value="2"/>
</dbReference>
<evidence type="ECO:0000256" key="1">
    <source>
        <dbReference type="SAM" id="SignalP"/>
    </source>
</evidence>
<dbReference type="EMBL" id="JAPDDR010000006">
    <property type="protein sequence ID" value="MCW1914503.1"/>
    <property type="molecule type" value="Genomic_DNA"/>
</dbReference>
<comment type="caution">
    <text evidence="2">The sequence shown here is derived from an EMBL/GenBank/DDBJ whole genome shotgun (WGS) entry which is preliminary data.</text>
</comment>
<organism evidence="2 3">
    <name type="scientific">Luteolibacter rhizosphaerae</name>
    <dbReference type="NCBI Taxonomy" id="2989719"/>
    <lineage>
        <taxon>Bacteria</taxon>
        <taxon>Pseudomonadati</taxon>
        <taxon>Verrucomicrobiota</taxon>
        <taxon>Verrucomicrobiia</taxon>
        <taxon>Verrucomicrobiales</taxon>
        <taxon>Verrucomicrobiaceae</taxon>
        <taxon>Luteolibacter</taxon>
    </lineage>
</organism>
<dbReference type="RefSeq" id="WP_264514034.1">
    <property type="nucleotide sequence ID" value="NZ_JAPDDR010000006.1"/>
</dbReference>
<feature type="chain" id="PRO_5045603206" evidence="1">
    <location>
        <begin position="22"/>
        <end position="471"/>
    </location>
</feature>
<name>A0ABT3G3T1_9BACT</name>
<dbReference type="Proteomes" id="UP001165653">
    <property type="component" value="Unassembled WGS sequence"/>
</dbReference>
<keyword evidence="1" id="KW-0732">Signal</keyword>
<dbReference type="InterPro" id="IPR021109">
    <property type="entry name" value="Peptidase_aspartic_dom_sf"/>
</dbReference>
<evidence type="ECO:0000313" key="2">
    <source>
        <dbReference type="EMBL" id="MCW1914503.1"/>
    </source>
</evidence>
<dbReference type="InterPro" id="IPR034122">
    <property type="entry name" value="Retropepsin-like_bacterial"/>
</dbReference>
<keyword evidence="3" id="KW-1185">Reference proteome</keyword>
<dbReference type="Pfam" id="PF13650">
    <property type="entry name" value="Asp_protease_2"/>
    <property type="match status" value="2"/>
</dbReference>
<protein>
    <submittedName>
        <fullName evidence="2">Retroviral-like aspartic protease family protein</fullName>
    </submittedName>
</protein>